<dbReference type="InterPro" id="IPR002751">
    <property type="entry name" value="CbiM/NikMN"/>
</dbReference>
<evidence type="ECO:0000256" key="7">
    <source>
        <dbReference type="SAM" id="Phobius"/>
    </source>
</evidence>
<comment type="subcellular location">
    <subcellularLocation>
        <location evidence="1">Cell membrane</location>
        <topology evidence="1">Multi-pass membrane protein</topology>
    </subcellularLocation>
</comment>
<feature type="transmembrane region" description="Helical" evidence="7">
    <location>
        <begin position="142"/>
        <end position="162"/>
    </location>
</feature>
<sequence>MSFPLLAVHLSDGALTEAWLAAGFGGLAVLLLIAMWKVREEEVPRIGVLTAAFFVASSIHIKLAVLPTSVHLILNGLVGVVLGRRAPLAVTVGLALQYLLLSHGGLTTIGINACIVGVPALAAGAAYPVLRRLGVSPFVRGAVLGGGAAAGAVVLNFLVLLFGGKEDWQTLARLVLLAHVPVVVIEGLMLGVLVSYLEKVKPEMLGSQNPVPDTPKDPNDAAW</sequence>
<evidence type="ECO:0000313" key="9">
    <source>
        <dbReference type="Proteomes" id="UP000503447"/>
    </source>
</evidence>
<feature type="transmembrane region" description="Helical" evidence="7">
    <location>
        <begin position="174"/>
        <end position="197"/>
    </location>
</feature>
<dbReference type="RefSeq" id="WP_171475236.1">
    <property type="nucleotide sequence ID" value="NZ_CP053452.2"/>
</dbReference>
<dbReference type="PANTHER" id="PTHR34229:SF1">
    <property type="entry name" value="METAL TRANSPORT PROTEIN HI_1621-RELATED"/>
    <property type="match status" value="1"/>
</dbReference>
<evidence type="ECO:0000256" key="5">
    <source>
        <dbReference type="ARBA" id="ARBA00022989"/>
    </source>
</evidence>
<dbReference type="EMBL" id="CP053452">
    <property type="protein sequence ID" value="QJX00502.1"/>
    <property type="molecule type" value="Genomic_DNA"/>
</dbReference>
<keyword evidence="4 7" id="KW-0812">Transmembrane</keyword>
<feature type="transmembrane region" description="Helical" evidence="7">
    <location>
        <begin position="48"/>
        <end position="74"/>
    </location>
</feature>
<keyword evidence="2" id="KW-0813">Transport</keyword>
<evidence type="ECO:0000256" key="3">
    <source>
        <dbReference type="ARBA" id="ARBA00022475"/>
    </source>
</evidence>
<dbReference type="GO" id="GO:0005886">
    <property type="term" value="C:plasma membrane"/>
    <property type="evidence" value="ECO:0007669"/>
    <property type="project" value="UniProtKB-SubCell"/>
</dbReference>
<dbReference type="Gene3D" id="1.10.1760.20">
    <property type="match status" value="1"/>
</dbReference>
<dbReference type="GO" id="GO:0000041">
    <property type="term" value="P:transition metal ion transport"/>
    <property type="evidence" value="ECO:0007669"/>
    <property type="project" value="InterPro"/>
</dbReference>
<protein>
    <submittedName>
        <fullName evidence="8">Substrate-specific component NikM of nickel ECF transporter</fullName>
    </submittedName>
</protein>
<name>A0A6M5Z4S2_9BACT</name>
<dbReference type="Proteomes" id="UP000503447">
    <property type="component" value="Chromosome"/>
</dbReference>
<dbReference type="KEGG" id="ftj:FTUN_8132"/>
<accession>A0A6M5Z4S2</accession>
<keyword evidence="6 7" id="KW-0472">Membrane</keyword>
<dbReference type="AlphaFoldDB" id="A0A6M5Z4S2"/>
<evidence type="ECO:0000256" key="2">
    <source>
        <dbReference type="ARBA" id="ARBA00022448"/>
    </source>
</evidence>
<keyword evidence="3" id="KW-1003">Cell membrane</keyword>
<keyword evidence="9" id="KW-1185">Reference proteome</keyword>
<keyword evidence="5 7" id="KW-1133">Transmembrane helix</keyword>
<feature type="transmembrane region" description="Helical" evidence="7">
    <location>
        <begin position="109"/>
        <end position="130"/>
    </location>
</feature>
<reference evidence="9" key="1">
    <citation type="submission" date="2020-05" db="EMBL/GenBank/DDBJ databases">
        <title>Frigoriglobus tundricola gen. nov., sp. nov., a psychrotolerant cellulolytic planctomycete of the family Gemmataceae with two divergent copies of 16S rRNA gene.</title>
        <authorList>
            <person name="Kulichevskaya I.S."/>
            <person name="Ivanova A.A."/>
            <person name="Naumoff D.G."/>
            <person name="Beletsky A.V."/>
            <person name="Rijpstra W.I.C."/>
            <person name="Sinninghe Damste J.S."/>
            <person name="Mardanov A.V."/>
            <person name="Ravin N.V."/>
            <person name="Dedysh S.N."/>
        </authorList>
    </citation>
    <scope>NUCLEOTIDE SEQUENCE [LARGE SCALE GENOMIC DNA]</scope>
    <source>
        <strain evidence="9">PL17</strain>
    </source>
</reference>
<evidence type="ECO:0000256" key="1">
    <source>
        <dbReference type="ARBA" id="ARBA00004651"/>
    </source>
</evidence>
<proteinExistence type="predicted"/>
<evidence type="ECO:0000256" key="4">
    <source>
        <dbReference type="ARBA" id="ARBA00022692"/>
    </source>
</evidence>
<evidence type="ECO:0000256" key="6">
    <source>
        <dbReference type="ARBA" id="ARBA00023136"/>
    </source>
</evidence>
<organism evidence="8 9">
    <name type="scientific">Frigoriglobus tundricola</name>
    <dbReference type="NCBI Taxonomy" id="2774151"/>
    <lineage>
        <taxon>Bacteria</taxon>
        <taxon>Pseudomonadati</taxon>
        <taxon>Planctomycetota</taxon>
        <taxon>Planctomycetia</taxon>
        <taxon>Gemmatales</taxon>
        <taxon>Gemmataceae</taxon>
        <taxon>Frigoriglobus</taxon>
    </lineage>
</organism>
<dbReference type="Pfam" id="PF01891">
    <property type="entry name" value="CbiM"/>
    <property type="match status" value="1"/>
</dbReference>
<evidence type="ECO:0000313" key="8">
    <source>
        <dbReference type="EMBL" id="QJX00502.1"/>
    </source>
</evidence>
<feature type="transmembrane region" description="Helical" evidence="7">
    <location>
        <begin position="18"/>
        <end position="36"/>
    </location>
</feature>
<dbReference type="PANTHER" id="PTHR34229">
    <property type="entry name" value="METAL TRANSPORT PROTEIN HI_1621-RELATED"/>
    <property type="match status" value="1"/>
</dbReference>
<gene>
    <name evidence="8" type="ORF">FTUN_8132</name>
</gene>